<sequence>MHDMAFAFTYPSPRHDSSHYAPVTTHSPRQVIAPCPHPGYQHDSSQVQARPPVFQLGSNYSAVPGGQFVQSSSTHDGIFGVAHDPLP</sequence>
<evidence type="ECO:0000313" key="2">
    <source>
        <dbReference type="Proteomes" id="UP000053257"/>
    </source>
</evidence>
<dbReference type="AlphaFoldDB" id="A0A0C3S6W0"/>
<gene>
    <name evidence="1" type="ORF">PHLGIDRAFT_460783</name>
</gene>
<proteinExistence type="predicted"/>
<dbReference type="EMBL" id="KN840518">
    <property type="protein sequence ID" value="KIP06427.1"/>
    <property type="molecule type" value="Genomic_DNA"/>
</dbReference>
<name>A0A0C3S6W0_PHLG1</name>
<organism evidence="1 2">
    <name type="scientific">Phlebiopsis gigantea (strain 11061_1 CR5-6)</name>
    <name type="common">White-rot fungus</name>
    <name type="synonym">Peniophora gigantea</name>
    <dbReference type="NCBI Taxonomy" id="745531"/>
    <lineage>
        <taxon>Eukaryota</taxon>
        <taxon>Fungi</taxon>
        <taxon>Dikarya</taxon>
        <taxon>Basidiomycota</taxon>
        <taxon>Agaricomycotina</taxon>
        <taxon>Agaricomycetes</taxon>
        <taxon>Polyporales</taxon>
        <taxon>Phanerochaetaceae</taxon>
        <taxon>Phlebiopsis</taxon>
    </lineage>
</organism>
<dbReference type="HOGENOM" id="CLU_2484087_0_0_1"/>
<reference evidence="1 2" key="1">
    <citation type="journal article" date="2014" name="PLoS Genet.">
        <title>Analysis of the Phlebiopsis gigantea genome, transcriptome and secretome provides insight into its pioneer colonization strategies of wood.</title>
        <authorList>
            <person name="Hori C."/>
            <person name="Ishida T."/>
            <person name="Igarashi K."/>
            <person name="Samejima M."/>
            <person name="Suzuki H."/>
            <person name="Master E."/>
            <person name="Ferreira P."/>
            <person name="Ruiz-Duenas F.J."/>
            <person name="Held B."/>
            <person name="Canessa P."/>
            <person name="Larrondo L.F."/>
            <person name="Schmoll M."/>
            <person name="Druzhinina I.S."/>
            <person name="Kubicek C.P."/>
            <person name="Gaskell J.A."/>
            <person name="Kersten P."/>
            <person name="St John F."/>
            <person name="Glasner J."/>
            <person name="Sabat G."/>
            <person name="Splinter BonDurant S."/>
            <person name="Syed K."/>
            <person name="Yadav J."/>
            <person name="Mgbeahuruike A.C."/>
            <person name="Kovalchuk A."/>
            <person name="Asiegbu F.O."/>
            <person name="Lackner G."/>
            <person name="Hoffmeister D."/>
            <person name="Rencoret J."/>
            <person name="Gutierrez A."/>
            <person name="Sun H."/>
            <person name="Lindquist E."/>
            <person name="Barry K."/>
            <person name="Riley R."/>
            <person name="Grigoriev I.V."/>
            <person name="Henrissat B."/>
            <person name="Kues U."/>
            <person name="Berka R.M."/>
            <person name="Martinez A.T."/>
            <person name="Covert S.F."/>
            <person name="Blanchette R.A."/>
            <person name="Cullen D."/>
        </authorList>
    </citation>
    <scope>NUCLEOTIDE SEQUENCE [LARGE SCALE GENOMIC DNA]</scope>
    <source>
        <strain evidence="1 2">11061_1 CR5-6</strain>
    </source>
</reference>
<protein>
    <submittedName>
        <fullName evidence="1">Uncharacterized protein</fullName>
    </submittedName>
</protein>
<dbReference type="Proteomes" id="UP000053257">
    <property type="component" value="Unassembled WGS sequence"/>
</dbReference>
<evidence type="ECO:0000313" key="1">
    <source>
        <dbReference type="EMBL" id="KIP06427.1"/>
    </source>
</evidence>
<keyword evidence="2" id="KW-1185">Reference proteome</keyword>
<accession>A0A0C3S6W0</accession>